<dbReference type="AlphaFoldDB" id="A0A285EDC4"/>
<feature type="region of interest" description="Disordered" evidence="1">
    <location>
        <begin position="314"/>
        <end position="337"/>
    </location>
</feature>
<reference evidence="2 3" key="1">
    <citation type="submission" date="2017-09" db="EMBL/GenBank/DDBJ databases">
        <authorList>
            <person name="Ehlers B."/>
            <person name="Leendertz F.H."/>
        </authorList>
    </citation>
    <scope>NUCLEOTIDE SEQUENCE [LARGE SCALE GENOMIC DNA]</scope>
    <source>
        <strain evidence="2 3">DSM 46844</strain>
    </source>
</reference>
<accession>A0A285EDC4</accession>
<evidence type="ECO:0000313" key="2">
    <source>
        <dbReference type="EMBL" id="SNX97118.1"/>
    </source>
</evidence>
<sequence length="337" mass="34423">MVGGMRLSAAAFGRDTTPYPRGRSPMCPASTATADLTGIGEPRPVTVEVMRAAVLAIRAGAFDGRSRAEAAVGGGGQDASLESRTSRSDGVRLPWAGAHLGGPVVLVLAGHAGAGASTVALAIAEGLAYRRPVQLVEYAKPALSGLAAASSIELGADGPWRRGRRGGLEVLRLAGGPAETGPPRLPEAAGVERLLVVDAGWSLTTELLGAESVRAFGHGERVVVVTRGTVPAVRQTEHVLSTIGGEALVAAVGPARWPRAVEASSGPLLSKLRSCGRVVPVPVDRRLETAGLTADGLPRRVAAAGRSLAALVTPVVPSPDQQHRVPSTRTSPARGLR</sequence>
<evidence type="ECO:0000256" key="1">
    <source>
        <dbReference type="SAM" id="MobiDB-lite"/>
    </source>
</evidence>
<evidence type="ECO:0000313" key="3">
    <source>
        <dbReference type="Proteomes" id="UP000219514"/>
    </source>
</evidence>
<gene>
    <name evidence="2" type="ORF">SAMN06893097_10668</name>
</gene>
<organism evidence="2 3">
    <name type="scientific">Geodermatophilus sabuli</name>
    <dbReference type="NCBI Taxonomy" id="1564158"/>
    <lineage>
        <taxon>Bacteria</taxon>
        <taxon>Bacillati</taxon>
        <taxon>Actinomycetota</taxon>
        <taxon>Actinomycetes</taxon>
        <taxon>Geodermatophilales</taxon>
        <taxon>Geodermatophilaceae</taxon>
        <taxon>Geodermatophilus</taxon>
    </lineage>
</organism>
<proteinExistence type="predicted"/>
<keyword evidence="3" id="KW-1185">Reference proteome</keyword>
<name>A0A285EDC4_9ACTN</name>
<dbReference type="Proteomes" id="UP000219514">
    <property type="component" value="Unassembled WGS sequence"/>
</dbReference>
<evidence type="ECO:0008006" key="4">
    <source>
        <dbReference type="Google" id="ProtNLM"/>
    </source>
</evidence>
<protein>
    <recommendedName>
        <fullName evidence="4">MinD-like ATPase involved in chromosome partitioning or flagellar assembly</fullName>
    </recommendedName>
</protein>
<dbReference type="EMBL" id="OBDO01000006">
    <property type="protein sequence ID" value="SNX97118.1"/>
    <property type="molecule type" value="Genomic_DNA"/>
</dbReference>